<dbReference type="Gene3D" id="1.10.10.60">
    <property type="entry name" value="Homeodomain-like"/>
    <property type="match status" value="1"/>
</dbReference>
<dbReference type="GO" id="GO:0000976">
    <property type="term" value="F:transcription cis-regulatory region binding"/>
    <property type="evidence" value="ECO:0007669"/>
    <property type="project" value="TreeGrafter"/>
</dbReference>
<evidence type="ECO:0000313" key="6">
    <source>
        <dbReference type="EMBL" id="MPM43481.1"/>
    </source>
</evidence>
<dbReference type="GO" id="GO:0046677">
    <property type="term" value="P:response to antibiotic"/>
    <property type="evidence" value="ECO:0007669"/>
    <property type="project" value="InterPro"/>
</dbReference>
<keyword evidence="2" id="KW-0805">Transcription regulation</keyword>
<dbReference type="PANTHER" id="PTHR30055:SF151">
    <property type="entry name" value="TRANSCRIPTIONAL REGULATORY PROTEIN"/>
    <property type="match status" value="1"/>
</dbReference>
<evidence type="ECO:0000256" key="1">
    <source>
        <dbReference type="ARBA" id="ARBA00022491"/>
    </source>
</evidence>
<proteinExistence type="predicted"/>
<dbReference type="InterPro" id="IPR001647">
    <property type="entry name" value="HTH_TetR"/>
</dbReference>
<gene>
    <name evidence="6" type="primary">tetR_2</name>
    <name evidence="6" type="ORF">SDC9_90156</name>
</gene>
<sequence length="180" mass="18825">MSKAGIVDAALGILDQYGLADLSMRRIADALGVQAAAIYWHFANKQTLLAAVSDAILAGQAPCDESMSIAGWACDLREVLLSHRDAAELVAASLAVGLCTRIPDAGAVEVLEADGWPPDDARRATRAIVHFVLGHVIQEQTRQNLLAVGVLTSPTPALDEDGFELGLRMLVSGVQAVAAG</sequence>
<dbReference type="InterPro" id="IPR009057">
    <property type="entry name" value="Homeodomain-like_sf"/>
</dbReference>
<dbReference type="PROSITE" id="PS01081">
    <property type="entry name" value="HTH_TETR_1"/>
    <property type="match status" value="1"/>
</dbReference>
<dbReference type="Pfam" id="PF00440">
    <property type="entry name" value="TetR_N"/>
    <property type="match status" value="1"/>
</dbReference>
<name>A0A644ZUB6_9ZZZZ</name>
<reference evidence="6" key="1">
    <citation type="submission" date="2019-08" db="EMBL/GenBank/DDBJ databases">
        <authorList>
            <person name="Kucharzyk K."/>
            <person name="Murdoch R.W."/>
            <person name="Higgins S."/>
            <person name="Loffler F."/>
        </authorList>
    </citation>
    <scope>NUCLEOTIDE SEQUENCE</scope>
</reference>
<keyword evidence="4" id="KW-0804">Transcription</keyword>
<dbReference type="SUPFAM" id="SSF46689">
    <property type="entry name" value="Homeodomain-like"/>
    <property type="match status" value="1"/>
</dbReference>
<dbReference type="InterPro" id="IPR050109">
    <property type="entry name" value="HTH-type_TetR-like_transc_reg"/>
</dbReference>
<dbReference type="InterPro" id="IPR036271">
    <property type="entry name" value="Tet_transcr_reg_TetR-rel_C_sf"/>
</dbReference>
<dbReference type="Pfam" id="PF02909">
    <property type="entry name" value="TetR_C_1"/>
    <property type="match status" value="1"/>
</dbReference>
<accession>A0A644ZUB6</accession>
<dbReference type="GO" id="GO:0003700">
    <property type="term" value="F:DNA-binding transcription factor activity"/>
    <property type="evidence" value="ECO:0007669"/>
    <property type="project" value="TreeGrafter"/>
</dbReference>
<keyword evidence="1" id="KW-0678">Repressor</keyword>
<dbReference type="InterPro" id="IPR003012">
    <property type="entry name" value="Tet_transcr_reg_TetR"/>
</dbReference>
<dbReference type="PROSITE" id="PS50977">
    <property type="entry name" value="HTH_TETR_2"/>
    <property type="match status" value="1"/>
</dbReference>
<dbReference type="Gene3D" id="1.10.357.10">
    <property type="entry name" value="Tetracycline Repressor, domain 2"/>
    <property type="match status" value="1"/>
</dbReference>
<protein>
    <submittedName>
        <fullName evidence="6">Tetracycline repressor protein class E</fullName>
    </submittedName>
</protein>
<evidence type="ECO:0000256" key="4">
    <source>
        <dbReference type="ARBA" id="ARBA00023163"/>
    </source>
</evidence>
<evidence type="ECO:0000256" key="3">
    <source>
        <dbReference type="ARBA" id="ARBA00023125"/>
    </source>
</evidence>
<dbReference type="InterPro" id="IPR004111">
    <property type="entry name" value="Repressor_TetR_C"/>
</dbReference>
<dbReference type="PRINTS" id="PR00400">
    <property type="entry name" value="TETREPRESSOR"/>
</dbReference>
<dbReference type="SUPFAM" id="SSF48498">
    <property type="entry name" value="Tetracyclin repressor-like, C-terminal domain"/>
    <property type="match status" value="1"/>
</dbReference>
<feature type="domain" description="HTH tetR-type" evidence="5">
    <location>
        <begin position="1"/>
        <end position="60"/>
    </location>
</feature>
<dbReference type="GO" id="GO:0045892">
    <property type="term" value="P:negative regulation of DNA-templated transcription"/>
    <property type="evidence" value="ECO:0007669"/>
    <property type="project" value="InterPro"/>
</dbReference>
<comment type="caution">
    <text evidence="6">The sequence shown here is derived from an EMBL/GenBank/DDBJ whole genome shotgun (WGS) entry which is preliminary data.</text>
</comment>
<dbReference type="AlphaFoldDB" id="A0A644ZUB6"/>
<evidence type="ECO:0000259" key="5">
    <source>
        <dbReference type="PROSITE" id="PS50977"/>
    </source>
</evidence>
<keyword evidence="3" id="KW-0238">DNA-binding</keyword>
<dbReference type="EMBL" id="VSSQ01010119">
    <property type="protein sequence ID" value="MPM43481.1"/>
    <property type="molecule type" value="Genomic_DNA"/>
</dbReference>
<dbReference type="PRINTS" id="PR00455">
    <property type="entry name" value="HTHTETR"/>
</dbReference>
<organism evidence="6">
    <name type="scientific">bioreactor metagenome</name>
    <dbReference type="NCBI Taxonomy" id="1076179"/>
    <lineage>
        <taxon>unclassified sequences</taxon>
        <taxon>metagenomes</taxon>
        <taxon>ecological metagenomes</taxon>
    </lineage>
</organism>
<dbReference type="PANTHER" id="PTHR30055">
    <property type="entry name" value="HTH-TYPE TRANSCRIPTIONAL REGULATOR RUTR"/>
    <property type="match status" value="1"/>
</dbReference>
<dbReference type="InterPro" id="IPR023772">
    <property type="entry name" value="DNA-bd_HTH_TetR-type_CS"/>
</dbReference>
<evidence type="ECO:0000256" key="2">
    <source>
        <dbReference type="ARBA" id="ARBA00023015"/>
    </source>
</evidence>